<dbReference type="GeneID" id="6010055"/>
<dbReference type="GO" id="GO:0000981">
    <property type="term" value="F:DNA-binding transcription factor activity, RNA polymerase II-specific"/>
    <property type="evidence" value="ECO:0007669"/>
    <property type="project" value="TreeGrafter"/>
</dbReference>
<keyword evidence="4" id="KW-0804">Transcription</keyword>
<dbReference type="InterPro" id="IPR051089">
    <property type="entry name" value="prtT"/>
</dbReference>
<dbReference type="InterPro" id="IPR007219">
    <property type="entry name" value="XnlR_reg_dom"/>
</dbReference>
<keyword evidence="5" id="KW-0539">Nucleus</keyword>
<keyword evidence="3" id="KW-0238">DNA-binding</keyword>
<dbReference type="HOGENOM" id="CLU_017865_0_0_1"/>
<evidence type="ECO:0000256" key="4">
    <source>
        <dbReference type="ARBA" id="ARBA00023163"/>
    </source>
</evidence>
<dbReference type="GO" id="GO:0005634">
    <property type="term" value="C:nucleus"/>
    <property type="evidence" value="ECO:0007669"/>
    <property type="project" value="UniProtKB-SubCell"/>
</dbReference>
<feature type="domain" description="Xylanolytic transcriptional activator regulatory" evidence="7">
    <location>
        <begin position="268"/>
        <end position="346"/>
    </location>
</feature>
<sequence length="626" mass="70250">MLRRLEKGLNTAKLKSQSAEAAPAPAYPPPDIRGGPEPYSVMHPCDSPYGPPPPTSPHYVSQQHQSAPQQPPPPAPTIPISTYQPAPEQYSPAPVATPNDGVDEDDETDKTETMYPANFVQQSKNTFLRIILNPQDQHPKEGQQSRSQASIAAPPAPTGPLDPISAGILQESDTKVLFDLFFLRLNPFINLFDPTLHTVPYVRAKCPFLFTTLLMVCCRFWRPMSFKQCQKLANEFAVLAFAEAWKRVEVVQAFACLTYWKDPDDNRTWTYIGYACRMAVELGLNRYVAHPPPHESELQRLERRNRERTYLVLFVHDRSLSTQTGRHWMLPEGDLVKHSTSWHTGSPNGVVRPEDVIIAAFVQLRLIAAETTDIFSTGKGNTDISYEVVLRNCNAKLTHWDETWRAEMNKAKGEGFHLSFLTFFRLYVRLFLNSFGIQASLIPGSRTPPSLQALTTCYTSALDSLRILSEDLVKMSMLCYGQDSILVMGAYSAVFLLKSAYHPDYAPPVTPSSSATTNTQHYYNASLPSAPHNATELDQHYWKNMFIELGFGGTHETQTNVLAVGANDPRAAQYTDTQHQQHQHQQHQHSASPQHAHHPGAMHHQGQMYHPMNTSPHATVHPTYGH</sequence>
<dbReference type="EMBL" id="AACS02000002">
    <property type="protein sequence ID" value="EAU88286.2"/>
    <property type="molecule type" value="Genomic_DNA"/>
</dbReference>
<dbReference type="AlphaFoldDB" id="A8NGM5"/>
<dbReference type="Proteomes" id="UP000001861">
    <property type="component" value="Unassembled WGS sequence"/>
</dbReference>
<feature type="region of interest" description="Disordered" evidence="6">
    <location>
        <begin position="137"/>
        <end position="157"/>
    </location>
</feature>
<evidence type="ECO:0000256" key="6">
    <source>
        <dbReference type="SAM" id="MobiDB-lite"/>
    </source>
</evidence>
<evidence type="ECO:0000313" key="8">
    <source>
        <dbReference type="EMBL" id="EAU88286.2"/>
    </source>
</evidence>
<dbReference type="GO" id="GO:0008270">
    <property type="term" value="F:zinc ion binding"/>
    <property type="evidence" value="ECO:0007669"/>
    <property type="project" value="InterPro"/>
</dbReference>
<keyword evidence="2" id="KW-0805">Transcription regulation</keyword>
<evidence type="ECO:0000256" key="1">
    <source>
        <dbReference type="ARBA" id="ARBA00004123"/>
    </source>
</evidence>
<dbReference type="GO" id="GO:0006351">
    <property type="term" value="P:DNA-templated transcription"/>
    <property type="evidence" value="ECO:0007669"/>
    <property type="project" value="InterPro"/>
</dbReference>
<evidence type="ECO:0000256" key="5">
    <source>
        <dbReference type="ARBA" id="ARBA00023242"/>
    </source>
</evidence>
<accession>A8NGM5</accession>
<keyword evidence="9" id="KW-1185">Reference proteome</keyword>
<comment type="caution">
    <text evidence="8">The sequence shown here is derived from an EMBL/GenBank/DDBJ whole genome shotgun (WGS) entry which is preliminary data.</text>
</comment>
<dbReference type="GO" id="GO:0000976">
    <property type="term" value="F:transcription cis-regulatory region binding"/>
    <property type="evidence" value="ECO:0007669"/>
    <property type="project" value="TreeGrafter"/>
</dbReference>
<dbReference type="STRING" id="240176.A8NGM5"/>
<gene>
    <name evidence="8" type="ORF">CC1G_11764</name>
</gene>
<comment type="subcellular location">
    <subcellularLocation>
        <location evidence="1">Nucleus</location>
    </subcellularLocation>
</comment>
<dbReference type="RefSeq" id="XP_001833558.2">
    <property type="nucleotide sequence ID" value="XM_001833506.2"/>
</dbReference>
<proteinExistence type="predicted"/>
<organism evidence="8 9">
    <name type="scientific">Coprinopsis cinerea (strain Okayama-7 / 130 / ATCC MYA-4618 / FGSC 9003)</name>
    <name type="common">Inky cap fungus</name>
    <name type="synonym">Hormographiella aspergillata</name>
    <dbReference type="NCBI Taxonomy" id="240176"/>
    <lineage>
        <taxon>Eukaryota</taxon>
        <taxon>Fungi</taxon>
        <taxon>Dikarya</taxon>
        <taxon>Basidiomycota</taxon>
        <taxon>Agaricomycotina</taxon>
        <taxon>Agaricomycetes</taxon>
        <taxon>Agaricomycetidae</taxon>
        <taxon>Agaricales</taxon>
        <taxon>Agaricineae</taxon>
        <taxon>Psathyrellaceae</taxon>
        <taxon>Coprinopsis</taxon>
    </lineage>
</organism>
<dbReference type="PANTHER" id="PTHR31845:SF19">
    <property type="entry name" value="TRANSCRIPTION FACTOR DOMAIN-CONTAINING PROTEIN"/>
    <property type="match status" value="1"/>
</dbReference>
<dbReference type="SMART" id="SM00906">
    <property type="entry name" value="Fungal_trans"/>
    <property type="match status" value="1"/>
</dbReference>
<dbReference type="InParanoid" id="A8NGM5"/>
<dbReference type="Pfam" id="PF04082">
    <property type="entry name" value="Fungal_trans"/>
    <property type="match status" value="1"/>
</dbReference>
<reference evidence="8 9" key="1">
    <citation type="journal article" date="2010" name="Proc. Natl. Acad. Sci. U.S.A.">
        <title>Insights into evolution of multicellular fungi from the assembled chromosomes of the mushroom Coprinopsis cinerea (Coprinus cinereus).</title>
        <authorList>
            <person name="Stajich J.E."/>
            <person name="Wilke S.K."/>
            <person name="Ahren D."/>
            <person name="Au C.H."/>
            <person name="Birren B.W."/>
            <person name="Borodovsky M."/>
            <person name="Burns C."/>
            <person name="Canback B."/>
            <person name="Casselton L.A."/>
            <person name="Cheng C.K."/>
            <person name="Deng J."/>
            <person name="Dietrich F.S."/>
            <person name="Fargo D.C."/>
            <person name="Farman M.L."/>
            <person name="Gathman A.C."/>
            <person name="Goldberg J."/>
            <person name="Guigo R."/>
            <person name="Hoegger P.J."/>
            <person name="Hooker J.B."/>
            <person name="Huggins A."/>
            <person name="James T.Y."/>
            <person name="Kamada T."/>
            <person name="Kilaru S."/>
            <person name="Kodira C."/>
            <person name="Kues U."/>
            <person name="Kupfer D."/>
            <person name="Kwan H.S."/>
            <person name="Lomsadze A."/>
            <person name="Li W."/>
            <person name="Lilly W.W."/>
            <person name="Ma L.J."/>
            <person name="Mackey A.J."/>
            <person name="Manning G."/>
            <person name="Martin F."/>
            <person name="Muraguchi H."/>
            <person name="Natvig D.O."/>
            <person name="Palmerini H."/>
            <person name="Ramesh M.A."/>
            <person name="Rehmeyer C.J."/>
            <person name="Roe B.A."/>
            <person name="Shenoy N."/>
            <person name="Stanke M."/>
            <person name="Ter-Hovhannisyan V."/>
            <person name="Tunlid A."/>
            <person name="Velagapudi R."/>
            <person name="Vision T.J."/>
            <person name="Zeng Q."/>
            <person name="Zolan M.E."/>
            <person name="Pukkila P.J."/>
        </authorList>
    </citation>
    <scope>NUCLEOTIDE SEQUENCE [LARGE SCALE GENOMIC DNA]</scope>
    <source>
        <strain evidence="9">Okayama-7 / 130 / ATCC MYA-4618 / FGSC 9003</strain>
    </source>
</reference>
<dbReference type="OrthoDB" id="3163292at2759"/>
<evidence type="ECO:0000256" key="3">
    <source>
        <dbReference type="ARBA" id="ARBA00023125"/>
    </source>
</evidence>
<dbReference type="eggNOG" id="ENOG502S1F2">
    <property type="taxonomic scope" value="Eukaryota"/>
</dbReference>
<feature type="region of interest" description="Disordered" evidence="6">
    <location>
        <begin position="573"/>
        <end position="626"/>
    </location>
</feature>
<name>A8NGM5_COPC7</name>
<evidence type="ECO:0000313" key="9">
    <source>
        <dbReference type="Proteomes" id="UP000001861"/>
    </source>
</evidence>
<dbReference type="KEGG" id="cci:CC1G_11764"/>
<dbReference type="OMA" id="TSHAHYL"/>
<dbReference type="VEuPathDB" id="FungiDB:CC1G_11764"/>
<dbReference type="PANTHER" id="PTHR31845">
    <property type="entry name" value="FINGER DOMAIN PROTEIN, PUTATIVE-RELATED"/>
    <property type="match status" value="1"/>
</dbReference>
<feature type="region of interest" description="Disordered" evidence="6">
    <location>
        <begin position="1"/>
        <end position="109"/>
    </location>
</feature>
<dbReference type="CDD" id="cd12148">
    <property type="entry name" value="fungal_TF_MHR"/>
    <property type="match status" value="1"/>
</dbReference>
<protein>
    <submittedName>
        <fullName evidence="8">PriB protein</fullName>
    </submittedName>
</protein>
<evidence type="ECO:0000259" key="7">
    <source>
        <dbReference type="SMART" id="SM00906"/>
    </source>
</evidence>
<evidence type="ECO:0000256" key="2">
    <source>
        <dbReference type="ARBA" id="ARBA00023015"/>
    </source>
</evidence>